<evidence type="ECO:0000256" key="6">
    <source>
        <dbReference type="SAM" id="MobiDB-lite"/>
    </source>
</evidence>
<feature type="transmembrane region" description="Helical" evidence="7">
    <location>
        <begin position="495"/>
        <end position="517"/>
    </location>
</feature>
<feature type="transmembrane region" description="Helical" evidence="7">
    <location>
        <begin position="351"/>
        <end position="370"/>
    </location>
</feature>
<dbReference type="Pfam" id="PF01490">
    <property type="entry name" value="Aa_trans"/>
    <property type="match status" value="1"/>
</dbReference>
<dbReference type="PANTHER" id="PTHR22950">
    <property type="entry name" value="AMINO ACID TRANSPORTER"/>
    <property type="match status" value="1"/>
</dbReference>
<feature type="transmembrane region" description="Helical" evidence="7">
    <location>
        <begin position="557"/>
        <end position="582"/>
    </location>
</feature>
<evidence type="ECO:0000256" key="7">
    <source>
        <dbReference type="SAM" id="Phobius"/>
    </source>
</evidence>
<feature type="transmembrane region" description="Helical" evidence="7">
    <location>
        <begin position="172"/>
        <end position="195"/>
    </location>
</feature>
<evidence type="ECO:0000256" key="4">
    <source>
        <dbReference type="ARBA" id="ARBA00022989"/>
    </source>
</evidence>
<feature type="transmembrane region" description="Helical" evidence="7">
    <location>
        <begin position="257"/>
        <end position="276"/>
    </location>
</feature>
<keyword evidence="4 7" id="KW-1133">Transmembrane helix</keyword>
<evidence type="ECO:0000256" key="3">
    <source>
        <dbReference type="ARBA" id="ARBA00022692"/>
    </source>
</evidence>
<feature type="transmembrane region" description="Helical" evidence="7">
    <location>
        <begin position="288"/>
        <end position="308"/>
    </location>
</feature>
<feature type="transmembrane region" description="Helical" evidence="7">
    <location>
        <begin position="229"/>
        <end position="251"/>
    </location>
</feature>
<keyword evidence="10" id="KW-1185">Reference proteome</keyword>
<reference evidence="9 10" key="1">
    <citation type="submission" date="2016-04" db="EMBL/GenBank/DDBJ databases">
        <title>A degradative enzymes factory behind the ericoid mycorrhizal symbiosis.</title>
        <authorList>
            <consortium name="DOE Joint Genome Institute"/>
            <person name="Martino E."/>
            <person name="Morin E."/>
            <person name="Grelet G."/>
            <person name="Kuo A."/>
            <person name="Kohler A."/>
            <person name="Daghino S."/>
            <person name="Barry K."/>
            <person name="Choi C."/>
            <person name="Cichocki N."/>
            <person name="Clum A."/>
            <person name="Copeland A."/>
            <person name="Hainaut M."/>
            <person name="Haridas S."/>
            <person name="Labutti K."/>
            <person name="Lindquist E."/>
            <person name="Lipzen A."/>
            <person name="Khouja H.-R."/>
            <person name="Murat C."/>
            <person name="Ohm R."/>
            <person name="Olson A."/>
            <person name="Spatafora J."/>
            <person name="Veneault-Fourrey C."/>
            <person name="Henrissat B."/>
            <person name="Grigoriev I."/>
            <person name="Martin F."/>
            <person name="Perotto S."/>
        </authorList>
    </citation>
    <scope>NUCLEOTIDE SEQUENCE [LARGE SCALE GENOMIC DNA]</scope>
    <source>
        <strain evidence="9 10">F</strain>
    </source>
</reference>
<keyword evidence="3 7" id="KW-0812">Transmembrane</keyword>
<gene>
    <name evidence="9" type="ORF">L207DRAFT_486518</name>
</gene>
<dbReference type="PANTHER" id="PTHR22950:SF461">
    <property type="entry name" value="AMINO ACID TRANSPORTER TRANSMEMBRANE DOMAIN-CONTAINING PROTEIN"/>
    <property type="match status" value="1"/>
</dbReference>
<protein>
    <submittedName>
        <fullName evidence="9">Amino acid transporter-like protein</fullName>
    </submittedName>
</protein>
<feature type="transmembrane region" description="Helical" evidence="7">
    <location>
        <begin position="141"/>
        <end position="160"/>
    </location>
</feature>
<feature type="region of interest" description="Disordered" evidence="6">
    <location>
        <begin position="1"/>
        <end position="24"/>
    </location>
</feature>
<proteinExistence type="inferred from homology"/>
<dbReference type="OrthoDB" id="40134at2759"/>
<dbReference type="InterPro" id="IPR013057">
    <property type="entry name" value="AA_transpt_TM"/>
</dbReference>
<evidence type="ECO:0000259" key="8">
    <source>
        <dbReference type="Pfam" id="PF01490"/>
    </source>
</evidence>
<dbReference type="GO" id="GO:0015179">
    <property type="term" value="F:L-amino acid transmembrane transporter activity"/>
    <property type="evidence" value="ECO:0007669"/>
    <property type="project" value="TreeGrafter"/>
</dbReference>
<dbReference type="AlphaFoldDB" id="A0A2J6RW96"/>
<comment type="similarity">
    <text evidence="2">Belongs to the amino acid/polyamine transporter 2 family.</text>
</comment>
<evidence type="ECO:0000313" key="9">
    <source>
        <dbReference type="EMBL" id="PMD42786.1"/>
    </source>
</evidence>
<dbReference type="Proteomes" id="UP000235786">
    <property type="component" value="Unassembled WGS sequence"/>
</dbReference>
<organism evidence="9 10">
    <name type="scientific">Hyaloscypha variabilis (strain UAMH 11265 / GT02V1 / F)</name>
    <name type="common">Meliniomyces variabilis</name>
    <dbReference type="NCBI Taxonomy" id="1149755"/>
    <lineage>
        <taxon>Eukaryota</taxon>
        <taxon>Fungi</taxon>
        <taxon>Dikarya</taxon>
        <taxon>Ascomycota</taxon>
        <taxon>Pezizomycotina</taxon>
        <taxon>Leotiomycetes</taxon>
        <taxon>Helotiales</taxon>
        <taxon>Hyaloscyphaceae</taxon>
        <taxon>Hyaloscypha</taxon>
        <taxon>Hyaloscypha variabilis</taxon>
    </lineage>
</organism>
<evidence type="ECO:0000313" key="10">
    <source>
        <dbReference type="Proteomes" id="UP000235786"/>
    </source>
</evidence>
<evidence type="ECO:0000256" key="2">
    <source>
        <dbReference type="ARBA" id="ARBA00008066"/>
    </source>
</evidence>
<dbReference type="STRING" id="1149755.A0A2J6RW96"/>
<dbReference type="EMBL" id="KZ613943">
    <property type="protein sequence ID" value="PMD42786.1"/>
    <property type="molecule type" value="Genomic_DNA"/>
</dbReference>
<evidence type="ECO:0000256" key="1">
    <source>
        <dbReference type="ARBA" id="ARBA00004141"/>
    </source>
</evidence>
<comment type="subcellular location">
    <subcellularLocation>
        <location evidence="1">Membrane</location>
        <topology evidence="1">Multi-pass membrane protein</topology>
    </subcellularLocation>
</comment>
<dbReference type="GO" id="GO:0016020">
    <property type="term" value="C:membrane"/>
    <property type="evidence" value="ECO:0007669"/>
    <property type="project" value="UniProtKB-SubCell"/>
</dbReference>
<keyword evidence="5 7" id="KW-0472">Membrane</keyword>
<evidence type="ECO:0000256" key="5">
    <source>
        <dbReference type="ARBA" id="ARBA00023136"/>
    </source>
</evidence>
<accession>A0A2J6RW96</accession>
<feature type="transmembrane region" description="Helical" evidence="7">
    <location>
        <begin position="423"/>
        <end position="449"/>
    </location>
</feature>
<name>A0A2J6RW96_HYAVF</name>
<feature type="domain" description="Amino acid transporter transmembrane" evidence="8">
    <location>
        <begin position="143"/>
        <end position="517"/>
    </location>
</feature>
<sequence length="604" mass="67028">MSAIHTLGIDQGVAPDPEKSIGNGPMRTAYQLHQSMDPTILFEEYLHYAKITRREEREAEKALKQKFSFKRLIKNRFSKGHTAPVLESAVRQPSGIDGEKNEETTVESGVPFDAFNNLTYSHPSHVSDAEWKALSRGVRTVGWSTCFYLITSDIIGPFGIPWAFSQLGYGPGVVLFTLFGFAACLAGFYLWWVFIEMDSDRYPLRDYGAAFYRVFGPTSRHIINVLQSIQMILTLGSLILGMGQSIAQISAGTSKPLCFVVCLLIFVILGVGLGQVRTLQRLGWLSNFAVWMNVLSVIICMGVIAHSAPNFAATEASYGPLFGPGPIRTFAGFPPADFASGGKGLIAAMNGVNQCVYAFAGAILFFNFLAEMRNPWDFWKGLVCAQVFLFLFYIMFGIYTYALQGQFAFNPVQQGLSLYNYQTAANICYIMTGFIAAAMYGNIGIKVIYANVFQEIFSAPPLTVLKGKIIWVFMVPIYWVIAFVIAASIPQFTYLTGLLSAICFVSFTYTFPAMLSIGFRIKKDAMLPEESFNETTLKYTRLDDGMTRWSRGFWKRWYFNVFDVLYFLASLVAVGLGTYAAIEGLISSFDGTSIATSWGCTAPV</sequence>
<feature type="transmembrane region" description="Helical" evidence="7">
    <location>
        <begin position="382"/>
        <end position="403"/>
    </location>
</feature>
<feature type="transmembrane region" description="Helical" evidence="7">
    <location>
        <begin position="469"/>
        <end position="489"/>
    </location>
</feature>